<reference evidence="2 3" key="1">
    <citation type="journal article" date="2010" name="Stand. Genomic Sci.">
        <title>Complete genome sequence of Rhizobium leguminosarum bv trifolii strain WSM2304, an effective microsymbiont of the South American clover Trifolium polymorphum.</title>
        <authorList>
            <person name="Reeve W."/>
            <person name="O'Hara G."/>
            <person name="Chain P."/>
            <person name="Ardley J."/>
            <person name="Brau L."/>
            <person name="Nandesena K."/>
            <person name="Tiwari R."/>
            <person name="Malfatti S."/>
            <person name="Kiss H."/>
            <person name="Lapidus A."/>
            <person name="Copeland A."/>
            <person name="Nolan M."/>
            <person name="Land M."/>
            <person name="Ivanova N."/>
            <person name="Mavromatis K."/>
            <person name="Markowitz V."/>
            <person name="Kyrpides N."/>
            <person name="Melino V."/>
            <person name="Denton M."/>
            <person name="Yates R."/>
            <person name="Howieson J."/>
        </authorList>
    </citation>
    <scope>NUCLEOTIDE SEQUENCE [LARGE SCALE GENOMIC DNA]</scope>
    <source>
        <strain evidence="2 3">WSM2304</strain>
    </source>
</reference>
<evidence type="ECO:0000313" key="3">
    <source>
        <dbReference type="Proteomes" id="UP000008330"/>
    </source>
</evidence>
<protein>
    <submittedName>
        <fullName evidence="2">Uncharacterized protein</fullName>
    </submittedName>
</protein>
<organism evidence="2 3">
    <name type="scientific">Rhizobium leguminosarum bv. trifolii (strain WSM2304)</name>
    <dbReference type="NCBI Taxonomy" id="395492"/>
    <lineage>
        <taxon>Bacteria</taxon>
        <taxon>Pseudomonadati</taxon>
        <taxon>Pseudomonadota</taxon>
        <taxon>Alphaproteobacteria</taxon>
        <taxon>Hyphomicrobiales</taxon>
        <taxon>Rhizobiaceae</taxon>
        <taxon>Rhizobium/Agrobacterium group</taxon>
        <taxon>Rhizobium</taxon>
    </lineage>
</organism>
<keyword evidence="2" id="KW-0614">Plasmid</keyword>
<evidence type="ECO:0000256" key="1">
    <source>
        <dbReference type="SAM" id="MobiDB-lite"/>
    </source>
</evidence>
<feature type="region of interest" description="Disordered" evidence="1">
    <location>
        <begin position="1"/>
        <end position="30"/>
    </location>
</feature>
<geneLocation type="plasmid" evidence="2 3">
    <name>pRLG201</name>
</geneLocation>
<evidence type="ECO:0000313" key="2">
    <source>
        <dbReference type="EMBL" id="ACI58376.1"/>
    </source>
</evidence>
<keyword evidence="3" id="KW-1185">Reference proteome</keyword>
<dbReference type="EMBL" id="CP001192">
    <property type="protein sequence ID" value="ACI58376.1"/>
    <property type="molecule type" value="Genomic_DNA"/>
</dbReference>
<dbReference type="KEGG" id="rlt:Rleg2_5173"/>
<proteinExistence type="predicted"/>
<name>A0ABF7QW82_RHILW</name>
<sequence>MSKANNAATRAVPEPRDRSEVTERPEKNQNYPCLLARAELKAIVAEQHG</sequence>
<accession>A0ABF7QW82</accession>
<gene>
    <name evidence="2" type="ordered locus">Rleg2_5173</name>
</gene>
<dbReference type="RefSeq" id="WP_012556058.1">
    <property type="nucleotide sequence ID" value="NC_011368.1"/>
</dbReference>
<feature type="compositionally biased region" description="Basic and acidic residues" evidence="1">
    <location>
        <begin position="13"/>
        <end position="27"/>
    </location>
</feature>
<dbReference type="AlphaFoldDB" id="A0ABF7QW82"/>
<dbReference type="Proteomes" id="UP000008330">
    <property type="component" value="Plasmid pRLG201"/>
</dbReference>